<dbReference type="GO" id="GO:0016758">
    <property type="term" value="F:hexosyltransferase activity"/>
    <property type="evidence" value="ECO:0007669"/>
    <property type="project" value="UniProtKB-ARBA"/>
</dbReference>
<gene>
    <name evidence="4" type="ORF">TCAP_04541</name>
</gene>
<feature type="transmembrane region" description="Helical" evidence="2">
    <location>
        <begin position="208"/>
        <end position="228"/>
    </location>
</feature>
<dbReference type="SUPFAM" id="SSF53756">
    <property type="entry name" value="UDP-Glycosyltransferase/glycogen phosphorylase"/>
    <property type="match status" value="1"/>
</dbReference>
<organism evidence="4 5">
    <name type="scientific">Tolypocladium capitatum</name>
    <dbReference type="NCBI Taxonomy" id="45235"/>
    <lineage>
        <taxon>Eukaryota</taxon>
        <taxon>Fungi</taxon>
        <taxon>Dikarya</taxon>
        <taxon>Ascomycota</taxon>
        <taxon>Pezizomycotina</taxon>
        <taxon>Sordariomycetes</taxon>
        <taxon>Hypocreomycetidae</taxon>
        <taxon>Hypocreales</taxon>
        <taxon>Ophiocordycipitaceae</taxon>
        <taxon>Tolypocladium</taxon>
    </lineage>
</organism>
<feature type="domain" description="Erythromycin biosynthesis protein CIII-like C-terminal" evidence="3">
    <location>
        <begin position="382"/>
        <end position="484"/>
    </location>
</feature>
<reference evidence="4 5" key="1">
    <citation type="submission" date="2017-08" db="EMBL/GenBank/DDBJ databases">
        <title>Harnessing the power of phylogenomics to disentangle the directionality and signatures of interkingdom host jumping in the parasitic fungal genus Tolypocladium.</title>
        <authorList>
            <person name="Quandt C.A."/>
            <person name="Patterson W."/>
            <person name="Spatafora J.W."/>
        </authorList>
    </citation>
    <scope>NUCLEOTIDE SEQUENCE [LARGE SCALE GENOMIC DNA]</scope>
    <source>
        <strain evidence="4 5">CBS 113982</strain>
    </source>
</reference>
<evidence type="ECO:0000256" key="2">
    <source>
        <dbReference type="SAM" id="Phobius"/>
    </source>
</evidence>
<dbReference type="OrthoDB" id="5835829at2759"/>
<keyword evidence="2" id="KW-0472">Membrane</keyword>
<dbReference type="GO" id="GO:0008194">
    <property type="term" value="F:UDP-glycosyltransferase activity"/>
    <property type="evidence" value="ECO:0007669"/>
    <property type="project" value="InterPro"/>
</dbReference>
<dbReference type="Proteomes" id="UP000236621">
    <property type="component" value="Unassembled WGS sequence"/>
</dbReference>
<comment type="caution">
    <text evidence="4">The sequence shown here is derived from an EMBL/GenBank/DDBJ whole genome shotgun (WGS) entry which is preliminary data.</text>
</comment>
<evidence type="ECO:0000313" key="5">
    <source>
        <dbReference type="Proteomes" id="UP000236621"/>
    </source>
</evidence>
<dbReference type="Gene3D" id="3.40.50.2000">
    <property type="entry name" value="Glycogen Phosphorylase B"/>
    <property type="match status" value="2"/>
</dbReference>
<dbReference type="EMBL" id="NRSZ01000729">
    <property type="protein sequence ID" value="PNY25518.1"/>
    <property type="molecule type" value="Genomic_DNA"/>
</dbReference>
<dbReference type="PANTHER" id="PTHR48050">
    <property type="entry name" value="STEROL 3-BETA-GLUCOSYLTRANSFERASE"/>
    <property type="match status" value="1"/>
</dbReference>
<sequence length="511" mass="56277">MAEEKLPHSKKILLITNIERGEANVFLAMSHALLQNYPHVELHFATFKGFETAVTSTWQHARRTSPKANQITLHEIKGPPMANGVQHYYSSRKIPSKGGYPPNSFLAPPGLSNTTRAIHDTIPILVPYDGPQLVDIFTSIVEIINQVDADLVVVNSLMTPALTACYHLGIKFACLSPNAIKDFAAPSQPHGASLWKYPALFSGFNYPVPWYLIPFNVFFVLYVANAYIKDGHRRDVAKHLAAHTGATLRTPVDLIRNPPPDVKILVSTLPELDFPAVLPHHVIPCGPIIRNAPPISEADPNLEAWLSRLPTIYINLGSICLVDEEGAAELALALKAVMEKVQQQAPTLGFQVLWKLKRHGEYKTVDTGCTIHEILGNEIDADLVRIVDWVLTEPITILESGNVVCSVHHGGANSYNEAVMAGIPQVVLPQWTDCYDYAQRVEMLGIGRLGNRKAKPKWTAQELSRELSEVLLGKDSEAMKRKAMELADVCRRNGSGAANAARILLAESYAV</sequence>
<dbReference type="Pfam" id="PF06722">
    <property type="entry name" value="EryCIII-like_C"/>
    <property type="match status" value="1"/>
</dbReference>
<keyword evidence="1" id="KW-0808">Transferase</keyword>
<name>A0A2K3QDA4_9HYPO</name>
<keyword evidence="2" id="KW-1133">Transmembrane helix</keyword>
<dbReference type="InterPro" id="IPR050426">
    <property type="entry name" value="Glycosyltransferase_28"/>
</dbReference>
<evidence type="ECO:0000313" key="4">
    <source>
        <dbReference type="EMBL" id="PNY25518.1"/>
    </source>
</evidence>
<evidence type="ECO:0000259" key="3">
    <source>
        <dbReference type="Pfam" id="PF06722"/>
    </source>
</evidence>
<dbReference type="AlphaFoldDB" id="A0A2K3QDA4"/>
<dbReference type="CDD" id="cd03784">
    <property type="entry name" value="GT1_Gtf-like"/>
    <property type="match status" value="1"/>
</dbReference>
<dbReference type="InterPro" id="IPR002213">
    <property type="entry name" value="UDP_glucos_trans"/>
</dbReference>
<dbReference type="STRING" id="45235.A0A2K3QDA4"/>
<keyword evidence="2" id="KW-0812">Transmembrane</keyword>
<dbReference type="PANTHER" id="PTHR48050:SF13">
    <property type="entry name" value="STEROL 3-BETA-GLUCOSYLTRANSFERASE UGT80A2"/>
    <property type="match status" value="1"/>
</dbReference>
<accession>A0A2K3QDA4</accession>
<dbReference type="InterPro" id="IPR010610">
    <property type="entry name" value="EryCIII-like_C"/>
</dbReference>
<proteinExistence type="predicted"/>
<protein>
    <recommendedName>
        <fullName evidence="3">Erythromycin biosynthesis protein CIII-like C-terminal domain-containing protein</fullName>
    </recommendedName>
</protein>
<keyword evidence="5" id="KW-1185">Reference proteome</keyword>
<evidence type="ECO:0000256" key="1">
    <source>
        <dbReference type="ARBA" id="ARBA00022679"/>
    </source>
</evidence>